<evidence type="ECO:0000256" key="10">
    <source>
        <dbReference type="ARBA" id="ARBA00023132"/>
    </source>
</evidence>
<evidence type="ECO:0000256" key="5">
    <source>
        <dbReference type="ARBA" id="ARBA00022692"/>
    </source>
</evidence>
<dbReference type="GO" id="GO:0031965">
    <property type="term" value="C:nuclear membrane"/>
    <property type="evidence" value="ECO:0007669"/>
    <property type="project" value="UniProtKB-SubCell"/>
</dbReference>
<keyword evidence="7" id="KW-0653">Protein transport</keyword>
<feature type="transmembrane region" description="Helical" evidence="13">
    <location>
        <begin position="38"/>
        <end position="59"/>
    </location>
</feature>
<keyword evidence="4" id="KW-0813">Transport</keyword>
<evidence type="ECO:0000313" key="14">
    <source>
        <dbReference type="EMBL" id="KAK5650807.1"/>
    </source>
</evidence>
<evidence type="ECO:0000256" key="8">
    <source>
        <dbReference type="ARBA" id="ARBA00022989"/>
    </source>
</evidence>
<comment type="similarity">
    <text evidence="3">Belongs to the NDC1 family.</text>
</comment>
<reference evidence="14 15" key="1">
    <citation type="journal article" date="2024" name="Insects">
        <title>An Improved Chromosome-Level Genome Assembly of the Firefly Pyrocoelia pectoralis.</title>
        <authorList>
            <person name="Fu X."/>
            <person name="Meyer-Rochow V.B."/>
            <person name="Ballantyne L."/>
            <person name="Zhu X."/>
        </authorList>
    </citation>
    <scope>NUCLEOTIDE SEQUENCE [LARGE SCALE GENOMIC DNA]</scope>
    <source>
        <strain evidence="14">XCY_ONT2</strain>
    </source>
</reference>
<comment type="caution">
    <text evidence="14">The sequence shown here is derived from an EMBL/GenBank/DDBJ whole genome shotgun (WGS) entry which is preliminary data.</text>
</comment>
<keyword evidence="11 13" id="KW-0472">Membrane</keyword>
<dbReference type="AlphaFoldDB" id="A0AAN7ZU46"/>
<dbReference type="GO" id="GO:0030674">
    <property type="term" value="F:protein-macromolecule adaptor activity"/>
    <property type="evidence" value="ECO:0007669"/>
    <property type="project" value="TreeGrafter"/>
</dbReference>
<organism evidence="14 15">
    <name type="scientific">Pyrocoelia pectoralis</name>
    <dbReference type="NCBI Taxonomy" id="417401"/>
    <lineage>
        <taxon>Eukaryota</taxon>
        <taxon>Metazoa</taxon>
        <taxon>Ecdysozoa</taxon>
        <taxon>Arthropoda</taxon>
        <taxon>Hexapoda</taxon>
        <taxon>Insecta</taxon>
        <taxon>Pterygota</taxon>
        <taxon>Neoptera</taxon>
        <taxon>Endopterygota</taxon>
        <taxon>Coleoptera</taxon>
        <taxon>Polyphaga</taxon>
        <taxon>Elateriformia</taxon>
        <taxon>Elateroidea</taxon>
        <taxon>Lampyridae</taxon>
        <taxon>Lampyrinae</taxon>
        <taxon>Pyrocoelia</taxon>
    </lineage>
</organism>
<protein>
    <recommendedName>
        <fullName evidence="16">Nucleoporin NDC1</fullName>
    </recommendedName>
</protein>
<proteinExistence type="inferred from homology"/>
<comment type="subcellular location">
    <subcellularLocation>
        <location evidence="1">Nucleus membrane</location>
        <topology evidence="1">Multi-pass membrane protein</topology>
    </subcellularLocation>
    <subcellularLocation>
        <location evidence="2">Nucleus</location>
        <location evidence="2">Nuclear pore complex</location>
    </subcellularLocation>
</comment>
<dbReference type="PANTHER" id="PTHR13269:SF6">
    <property type="entry name" value="NUCLEOPORIN NDC1"/>
    <property type="match status" value="1"/>
</dbReference>
<keyword evidence="10" id="KW-0906">Nuclear pore complex</keyword>
<feature type="transmembrane region" description="Helical" evidence="13">
    <location>
        <begin position="116"/>
        <end position="145"/>
    </location>
</feature>
<evidence type="ECO:0000256" key="9">
    <source>
        <dbReference type="ARBA" id="ARBA00023010"/>
    </source>
</evidence>
<keyword evidence="6" id="KW-0509">mRNA transport</keyword>
<dbReference type="PANTHER" id="PTHR13269">
    <property type="entry name" value="NUCLEOPORIN NDC1"/>
    <property type="match status" value="1"/>
</dbReference>
<evidence type="ECO:0000256" key="11">
    <source>
        <dbReference type="ARBA" id="ARBA00023136"/>
    </source>
</evidence>
<evidence type="ECO:0008006" key="16">
    <source>
        <dbReference type="Google" id="ProtNLM"/>
    </source>
</evidence>
<dbReference type="GO" id="GO:0006999">
    <property type="term" value="P:nuclear pore organization"/>
    <property type="evidence" value="ECO:0007669"/>
    <property type="project" value="TreeGrafter"/>
</dbReference>
<accession>A0AAN7ZU46</accession>
<dbReference type="EMBL" id="JAVRBK010000001">
    <property type="protein sequence ID" value="KAK5650807.1"/>
    <property type="molecule type" value="Genomic_DNA"/>
</dbReference>
<keyword evidence="9" id="KW-0811">Translocation</keyword>
<evidence type="ECO:0000256" key="7">
    <source>
        <dbReference type="ARBA" id="ARBA00022927"/>
    </source>
</evidence>
<evidence type="ECO:0000256" key="13">
    <source>
        <dbReference type="SAM" id="Phobius"/>
    </source>
</evidence>
<evidence type="ECO:0000256" key="1">
    <source>
        <dbReference type="ARBA" id="ARBA00004232"/>
    </source>
</evidence>
<sequence length="582" mass="66460">MPRWKLRRKSESTNTSITTVKPNLTDTKPYKDIILSKISCAVTYGILMHLICILSYVIIVNCNFTAPNIWLQSVFYSITSFSFWVYIVPFVLFIFFKTLFSSKLLLTKTYEGTSTVRAFISALTTNAIFLVLHTIGGGFAVWLYLSLSEDQYSALYANCDNNSCLQEGGLFLILSGVWNGLFFYIRSQSSDKMLLFPTIQQSKFRHFKSEFLKIVNESCWFALYATIYFCIIYFAFGSVVYEICSDFGIRVQYQQFGVPLYLFSWVLSSVYVMHANVFEFLLRLFLTEQIHLPLTKTSNDEPCLSDALSLDTVPIIQQLACLDLYLLSLWSPQRRGVLYTLSQPGGHPHTWNQLIDIVLTLINKFTESLNNNIDAVSNPELARSQNVSSYKNFDAVFSNTSLPVTYSNTRLTPTSSVTTSVAETQTNVTLPTQATIVERLFKILNDILDYIRNISIIKQLFGVSRDINLQETLKFGQSMEFLILALANIVVVSVDEDPYGVIQRDIPDIITSLFRLKIALEKVNKSSVVLLKKNSNHSTVKMSNSVYSATKRSLIKICRRFRNYLHEFKLKKEIVGHLRNIF</sequence>
<dbReference type="InterPro" id="IPR019049">
    <property type="entry name" value="Nucleoporin_prot_Ndc1/Nup"/>
</dbReference>
<feature type="transmembrane region" description="Helical" evidence="13">
    <location>
        <begin position="221"/>
        <end position="241"/>
    </location>
</feature>
<dbReference type="Pfam" id="PF09531">
    <property type="entry name" value="Ndc1_Nup"/>
    <property type="match status" value="1"/>
</dbReference>
<name>A0AAN7ZU46_9COLE</name>
<evidence type="ECO:0000256" key="2">
    <source>
        <dbReference type="ARBA" id="ARBA00004567"/>
    </source>
</evidence>
<feature type="transmembrane region" description="Helical" evidence="13">
    <location>
        <begin position="261"/>
        <end position="286"/>
    </location>
</feature>
<keyword evidence="15" id="KW-1185">Reference proteome</keyword>
<keyword evidence="5 13" id="KW-0812">Transmembrane</keyword>
<keyword evidence="12" id="KW-0539">Nucleus</keyword>
<dbReference type="GO" id="GO:0051028">
    <property type="term" value="P:mRNA transport"/>
    <property type="evidence" value="ECO:0007669"/>
    <property type="project" value="UniProtKB-KW"/>
</dbReference>
<dbReference type="GO" id="GO:0070762">
    <property type="term" value="C:nuclear pore transmembrane ring"/>
    <property type="evidence" value="ECO:0007669"/>
    <property type="project" value="TreeGrafter"/>
</dbReference>
<keyword evidence="8 13" id="KW-1133">Transmembrane helix</keyword>
<evidence type="ECO:0000256" key="3">
    <source>
        <dbReference type="ARBA" id="ARBA00005760"/>
    </source>
</evidence>
<evidence type="ECO:0000256" key="4">
    <source>
        <dbReference type="ARBA" id="ARBA00022448"/>
    </source>
</evidence>
<evidence type="ECO:0000256" key="12">
    <source>
        <dbReference type="ARBA" id="ARBA00023242"/>
    </source>
</evidence>
<feature type="transmembrane region" description="Helical" evidence="13">
    <location>
        <begin position="74"/>
        <end position="96"/>
    </location>
</feature>
<dbReference type="GO" id="GO:0015031">
    <property type="term" value="P:protein transport"/>
    <property type="evidence" value="ECO:0007669"/>
    <property type="project" value="UniProtKB-KW"/>
</dbReference>
<evidence type="ECO:0000256" key="6">
    <source>
        <dbReference type="ARBA" id="ARBA00022816"/>
    </source>
</evidence>
<evidence type="ECO:0000313" key="15">
    <source>
        <dbReference type="Proteomes" id="UP001329430"/>
    </source>
</evidence>
<gene>
    <name evidence="14" type="ORF">RI129_001836</name>
</gene>
<dbReference type="Proteomes" id="UP001329430">
    <property type="component" value="Chromosome 1"/>
</dbReference>